<protein>
    <submittedName>
        <fullName evidence="1">Uncharacterized protein</fullName>
    </submittedName>
</protein>
<evidence type="ECO:0000313" key="1">
    <source>
        <dbReference type="EMBL" id="PSS03190.1"/>
    </source>
</evidence>
<dbReference type="InParanoid" id="A0A2T3ALF5"/>
<organism evidence="1 2">
    <name type="scientific">Coniella lustricola</name>
    <dbReference type="NCBI Taxonomy" id="2025994"/>
    <lineage>
        <taxon>Eukaryota</taxon>
        <taxon>Fungi</taxon>
        <taxon>Dikarya</taxon>
        <taxon>Ascomycota</taxon>
        <taxon>Pezizomycotina</taxon>
        <taxon>Sordariomycetes</taxon>
        <taxon>Sordariomycetidae</taxon>
        <taxon>Diaporthales</taxon>
        <taxon>Schizoparmaceae</taxon>
        <taxon>Coniella</taxon>
    </lineage>
</organism>
<dbReference type="AlphaFoldDB" id="A0A2T3ALF5"/>
<keyword evidence="2" id="KW-1185">Reference proteome</keyword>
<dbReference type="Proteomes" id="UP000241462">
    <property type="component" value="Unassembled WGS sequence"/>
</dbReference>
<evidence type="ECO:0000313" key="2">
    <source>
        <dbReference type="Proteomes" id="UP000241462"/>
    </source>
</evidence>
<proteinExistence type="predicted"/>
<name>A0A2T3ALF5_9PEZI</name>
<gene>
    <name evidence="1" type="ORF">BD289DRAFT_218255</name>
</gene>
<sequence>MLSRSKPLCCFHIPRSCAENGRSGVLSRRDAKSTEKRPSISVRITFSWTSMVNNFSLTSAGQSVCITRTPLQNSSRPKRCFGCFCQTGLPGSACLLQVGGPQKTPGSPRQRTKEKNCKEKLIMAPATVSSKREVQLRRVRSVESRKTTATENNVTYVTGQVCFPRCSCDPEVAQRRCELDLFAYNRILDDDLHWQRAQSIECQ</sequence>
<dbReference type="EMBL" id="KZ678376">
    <property type="protein sequence ID" value="PSS03190.1"/>
    <property type="molecule type" value="Genomic_DNA"/>
</dbReference>
<reference evidence="1 2" key="1">
    <citation type="journal article" date="2018" name="Mycol. Prog.">
        <title>Coniella lustricola, a new species from submerged detritus.</title>
        <authorList>
            <person name="Raudabaugh D.B."/>
            <person name="Iturriaga T."/>
            <person name="Carver A."/>
            <person name="Mondo S."/>
            <person name="Pangilinan J."/>
            <person name="Lipzen A."/>
            <person name="He G."/>
            <person name="Amirebrahimi M."/>
            <person name="Grigoriev I.V."/>
            <person name="Miller A.N."/>
        </authorList>
    </citation>
    <scope>NUCLEOTIDE SEQUENCE [LARGE SCALE GENOMIC DNA]</scope>
    <source>
        <strain evidence="1 2">B22-T-1</strain>
    </source>
</reference>
<accession>A0A2T3ALF5</accession>